<evidence type="ECO:0000313" key="2">
    <source>
        <dbReference type="Proteomes" id="UP000199682"/>
    </source>
</evidence>
<dbReference type="RefSeq" id="WP_090015123.1">
    <property type="nucleotide sequence ID" value="NZ_FNET01000036.1"/>
</dbReference>
<sequence>MPYPTTTRPASERAAATVLGAVTGLILGGQDDAARHVVDGLDTGLLRDVHGLANERTDAVLVGWLRLRLDKASAAAESHAVPAGPDPVYNPDADGPVLLEEKVKRALRLKLPADVLKAVTKSGAYGVLVYRVGQAMDADDKLTPLDVLKELGEAKFALVGGMTDPASYLASHVKTCWDLP</sequence>
<proteinExistence type="predicted"/>
<name>A0A1G9YZ58_9PSEU</name>
<protein>
    <submittedName>
        <fullName evidence="1">Uncharacterized protein</fullName>
    </submittedName>
</protein>
<gene>
    <name evidence="1" type="ORF">SAMN04488074_13640</name>
</gene>
<accession>A0A1G9YZ58</accession>
<reference evidence="2" key="1">
    <citation type="submission" date="2016-10" db="EMBL/GenBank/DDBJ databases">
        <authorList>
            <person name="Varghese N."/>
            <person name="Submissions S."/>
        </authorList>
    </citation>
    <scope>NUCLEOTIDE SEQUENCE [LARGE SCALE GENOMIC DNA]</scope>
    <source>
        <strain evidence="2">DSM 44796</strain>
    </source>
</reference>
<dbReference type="EMBL" id="FNET01000036">
    <property type="protein sequence ID" value="SDN14432.1"/>
    <property type="molecule type" value="Genomic_DNA"/>
</dbReference>
<evidence type="ECO:0000313" key="1">
    <source>
        <dbReference type="EMBL" id="SDN14432.1"/>
    </source>
</evidence>
<organism evidence="1 2">
    <name type="scientific">Lentzea albidocapillata subsp. violacea</name>
    <dbReference type="NCBI Taxonomy" id="128104"/>
    <lineage>
        <taxon>Bacteria</taxon>
        <taxon>Bacillati</taxon>
        <taxon>Actinomycetota</taxon>
        <taxon>Actinomycetes</taxon>
        <taxon>Pseudonocardiales</taxon>
        <taxon>Pseudonocardiaceae</taxon>
        <taxon>Lentzea</taxon>
    </lineage>
</organism>
<dbReference type="AlphaFoldDB" id="A0A1G9YZ58"/>
<dbReference type="Proteomes" id="UP000199682">
    <property type="component" value="Unassembled WGS sequence"/>
</dbReference>